<keyword evidence="2" id="KW-1185">Reference proteome</keyword>
<dbReference type="EMBL" id="MU393662">
    <property type="protein sequence ID" value="KAI4859039.1"/>
    <property type="molecule type" value="Genomic_DNA"/>
</dbReference>
<proteinExistence type="predicted"/>
<accession>A0ACB9YI71</accession>
<sequence>MYGYLYRANISWQNIHGRTTKFTRIAPLLISTAMVHSIASCIVAAFSIAVAAAATVADPECQTTAPQQHTINVHTAHMNMTDPPFGIVYARSDIAFVGAGFKVDMLNTTSFRPTLAREIMLPESLTQSAESETDGAASGLAVSRDKRYVYASIGLGAAIIDVEKAIAGDTNPVVGVLLGTTGVSAIEVTVSPDDDYVFVTQEYGTNTTRHRGTIEVFQIHRSSNGSVHGTNKGYAPLGYAVVGTELSHDGSRMYVTSEVTGQATSQNETQGTLSVLDVATLKTNPAKALLRTVDAGCSPVRLTLSPDGRHVWVTARLSNKLLAFDTAKLDSDHPEGALQASVQVGTSPVGVIFVNNGRHIITADSDRFDYPNATTGLTVVDVEAALGGAQVFPRIPTGLFPREFAMSPDGKTLLVSEYQSKAIQAVDLTRLS</sequence>
<reference evidence="1 2" key="1">
    <citation type="journal article" date="2022" name="New Phytol.">
        <title>Ecological generalism drives hyperdiversity of secondary metabolite gene clusters in xylarialean endophytes.</title>
        <authorList>
            <person name="Franco M.E.E."/>
            <person name="Wisecaver J.H."/>
            <person name="Arnold A.E."/>
            <person name="Ju Y.M."/>
            <person name="Slot J.C."/>
            <person name="Ahrendt S."/>
            <person name="Moore L.P."/>
            <person name="Eastman K.E."/>
            <person name="Scott K."/>
            <person name="Konkel Z."/>
            <person name="Mondo S.J."/>
            <person name="Kuo A."/>
            <person name="Hayes R.D."/>
            <person name="Haridas S."/>
            <person name="Andreopoulos B."/>
            <person name="Riley R."/>
            <person name="LaButti K."/>
            <person name="Pangilinan J."/>
            <person name="Lipzen A."/>
            <person name="Amirebrahimi M."/>
            <person name="Yan J."/>
            <person name="Adam C."/>
            <person name="Keymanesh K."/>
            <person name="Ng V."/>
            <person name="Louie K."/>
            <person name="Northen T."/>
            <person name="Drula E."/>
            <person name="Henrissat B."/>
            <person name="Hsieh H.M."/>
            <person name="Youens-Clark K."/>
            <person name="Lutzoni F."/>
            <person name="Miadlikowska J."/>
            <person name="Eastwood D.C."/>
            <person name="Hamelin R.C."/>
            <person name="Grigoriev I.V."/>
            <person name="U'Ren J.M."/>
        </authorList>
    </citation>
    <scope>NUCLEOTIDE SEQUENCE [LARGE SCALE GENOMIC DNA]</scope>
    <source>
        <strain evidence="1 2">CBS 119005</strain>
    </source>
</reference>
<evidence type="ECO:0000313" key="2">
    <source>
        <dbReference type="Proteomes" id="UP001497700"/>
    </source>
</evidence>
<comment type="caution">
    <text evidence="1">The sequence shown here is derived from an EMBL/GenBank/DDBJ whole genome shotgun (WGS) entry which is preliminary data.</text>
</comment>
<dbReference type="Proteomes" id="UP001497700">
    <property type="component" value="Unassembled WGS sequence"/>
</dbReference>
<gene>
    <name evidence="1" type="ORF">F4820DRAFT_188831</name>
</gene>
<organism evidence="1 2">
    <name type="scientific">Hypoxylon rubiginosum</name>
    <dbReference type="NCBI Taxonomy" id="110542"/>
    <lineage>
        <taxon>Eukaryota</taxon>
        <taxon>Fungi</taxon>
        <taxon>Dikarya</taxon>
        <taxon>Ascomycota</taxon>
        <taxon>Pezizomycotina</taxon>
        <taxon>Sordariomycetes</taxon>
        <taxon>Xylariomycetidae</taxon>
        <taxon>Xylariales</taxon>
        <taxon>Hypoxylaceae</taxon>
        <taxon>Hypoxylon</taxon>
    </lineage>
</organism>
<protein>
    <submittedName>
        <fullName evidence="1">Cytochrome cd1-nitrite reductase-like protein</fullName>
    </submittedName>
</protein>
<name>A0ACB9YI71_9PEZI</name>
<evidence type="ECO:0000313" key="1">
    <source>
        <dbReference type="EMBL" id="KAI4859039.1"/>
    </source>
</evidence>